<comment type="similarity">
    <text evidence="1 2">Belongs to the small heat shock protein (HSP20) family.</text>
</comment>
<evidence type="ECO:0000259" key="4">
    <source>
        <dbReference type="PROSITE" id="PS01031"/>
    </source>
</evidence>
<dbReference type="InterPro" id="IPR008978">
    <property type="entry name" value="HSP20-like_chaperone"/>
</dbReference>
<dbReference type="SUPFAM" id="SSF49764">
    <property type="entry name" value="HSP20-like chaperones"/>
    <property type="match status" value="1"/>
</dbReference>
<comment type="caution">
    <text evidence="5">The sequence shown here is derived from an EMBL/GenBank/DDBJ whole genome shotgun (WGS) entry which is preliminary data.</text>
</comment>
<evidence type="ECO:0000313" key="6">
    <source>
        <dbReference type="Proteomes" id="UP001596328"/>
    </source>
</evidence>
<feature type="domain" description="SHSP" evidence="4">
    <location>
        <begin position="33"/>
        <end position="109"/>
    </location>
</feature>
<keyword evidence="6" id="KW-1185">Reference proteome</keyword>
<dbReference type="Pfam" id="PF00011">
    <property type="entry name" value="HSP20"/>
    <property type="match status" value="1"/>
</dbReference>
<sequence length="109" mass="12462">MRNQRRTRVSSPPNARPGGDDGSTHRESGHVDAESRPAVPPVRGRRGRLRTVRGNGSFVLPVEMPGFERSDIDVNRYDGRLDVAAEHHDDARDRKRTYHRTFRRPNHEA</sequence>
<evidence type="ECO:0000256" key="1">
    <source>
        <dbReference type="PROSITE-ProRule" id="PRU00285"/>
    </source>
</evidence>
<organism evidence="5 6">
    <name type="scientific">Halobium palmae</name>
    <dbReference type="NCBI Taxonomy" id="1776492"/>
    <lineage>
        <taxon>Archaea</taxon>
        <taxon>Methanobacteriati</taxon>
        <taxon>Methanobacteriota</taxon>
        <taxon>Stenosarchaea group</taxon>
        <taxon>Halobacteria</taxon>
        <taxon>Halobacteriales</taxon>
        <taxon>Haloferacaceae</taxon>
        <taxon>Halobium</taxon>
    </lineage>
</organism>
<feature type="region of interest" description="Disordered" evidence="3">
    <location>
        <begin position="1"/>
        <end position="49"/>
    </location>
</feature>
<evidence type="ECO:0000256" key="3">
    <source>
        <dbReference type="SAM" id="MobiDB-lite"/>
    </source>
</evidence>
<feature type="compositionally biased region" description="Basic residues" evidence="3">
    <location>
        <begin position="94"/>
        <end position="109"/>
    </location>
</feature>
<dbReference type="InterPro" id="IPR002068">
    <property type="entry name" value="A-crystallin/Hsp20_dom"/>
</dbReference>
<evidence type="ECO:0000313" key="5">
    <source>
        <dbReference type="EMBL" id="MFC6726071.1"/>
    </source>
</evidence>
<gene>
    <name evidence="5" type="ORF">ACFQE1_17215</name>
</gene>
<proteinExistence type="inferred from homology"/>
<reference evidence="5 6" key="1">
    <citation type="journal article" date="2019" name="Int. J. Syst. Evol. Microbiol.">
        <title>The Global Catalogue of Microorganisms (GCM) 10K type strain sequencing project: providing services to taxonomists for standard genome sequencing and annotation.</title>
        <authorList>
            <consortium name="The Broad Institute Genomics Platform"/>
            <consortium name="The Broad Institute Genome Sequencing Center for Infectious Disease"/>
            <person name="Wu L."/>
            <person name="Ma J."/>
        </authorList>
    </citation>
    <scope>NUCLEOTIDE SEQUENCE [LARGE SCALE GENOMIC DNA]</scope>
    <source>
        <strain evidence="5 6">NBRC 111368</strain>
    </source>
</reference>
<accession>A0ABD5S3L3</accession>
<feature type="compositionally biased region" description="Basic and acidic residues" evidence="3">
    <location>
        <begin position="18"/>
        <end position="35"/>
    </location>
</feature>
<dbReference type="EMBL" id="JBHSWU010000871">
    <property type="protein sequence ID" value="MFC6726071.1"/>
    <property type="molecule type" value="Genomic_DNA"/>
</dbReference>
<dbReference type="Proteomes" id="UP001596328">
    <property type="component" value="Unassembled WGS sequence"/>
</dbReference>
<dbReference type="Gene3D" id="2.60.40.790">
    <property type="match status" value="1"/>
</dbReference>
<evidence type="ECO:0000256" key="2">
    <source>
        <dbReference type="RuleBase" id="RU003616"/>
    </source>
</evidence>
<feature type="region of interest" description="Disordered" evidence="3">
    <location>
        <begin position="89"/>
        <end position="109"/>
    </location>
</feature>
<dbReference type="AlphaFoldDB" id="A0ABD5S3L3"/>
<protein>
    <submittedName>
        <fullName evidence="5">Hsp20 family protein</fullName>
    </submittedName>
</protein>
<dbReference type="PROSITE" id="PS01031">
    <property type="entry name" value="SHSP"/>
    <property type="match status" value="1"/>
</dbReference>
<dbReference type="CDD" id="cd06464">
    <property type="entry name" value="ACD_sHsps-like"/>
    <property type="match status" value="1"/>
</dbReference>
<name>A0ABD5S3L3_9EURY</name>